<keyword evidence="2" id="KW-1185">Reference proteome</keyword>
<sequence length="188" mass="21548">MKPTQRDGLLFELIDELTRYGSWCGETHIQKAAYFLEEMMEIPLGFSYVLYKHGPFSFDLSDELALMRADALLEWKIQPAPYGNSLKTTEEGEKLKARVPKTLEKYHPAISFVSRKFGNQGVKDLEKISTALYVTRELQNQNCEARARRITELKPHVPYSEAKEAVRFVDEMFREAGPIIRRGGGEDA</sequence>
<gene>
    <name evidence="1" type="ORF">R6Y95_04840</name>
</gene>
<name>A0ABD8AAT7_9EURY</name>
<protein>
    <recommendedName>
        <fullName evidence="3">Antitoxin SocA-like Panacea domain-containing protein</fullName>
    </recommendedName>
</protein>
<organism evidence="1 2">
    <name type="scientific">Methanoculleus palmolei</name>
    <dbReference type="NCBI Taxonomy" id="72612"/>
    <lineage>
        <taxon>Archaea</taxon>
        <taxon>Methanobacteriati</taxon>
        <taxon>Methanobacteriota</taxon>
        <taxon>Stenosarchaea group</taxon>
        <taxon>Methanomicrobia</taxon>
        <taxon>Methanomicrobiales</taxon>
        <taxon>Methanomicrobiaceae</taxon>
        <taxon>Methanoculleus</taxon>
    </lineage>
</organism>
<reference evidence="1 2" key="1">
    <citation type="submission" date="2023-10" db="EMBL/GenBank/DDBJ databases">
        <title>The complete genome sequence of Methanoculleus palmolei DSM 4273.</title>
        <authorList>
            <person name="Lai S.-J."/>
            <person name="You Y.-T."/>
            <person name="Chen S.-C."/>
        </authorList>
    </citation>
    <scope>NUCLEOTIDE SEQUENCE [LARGE SCALE GENOMIC DNA]</scope>
    <source>
        <strain evidence="1 2">DSM 4273</strain>
    </source>
</reference>
<evidence type="ECO:0000313" key="1">
    <source>
        <dbReference type="EMBL" id="WOX56664.1"/>
    </source>
</evidence>
<dbReference type="Proteomes" id="UP001626603">
    <property type="component" value="Chromosome"/>
</dbReference>
<evidence type="ECO:0000313" key="2">
    <source>
        <dbReference type="Proteomes" id="UP001626603"/>
    </source>
</evidence>
<evidence type="ECO:0008006" key="3">
    <source>
        <dbReference type="Google" id="ProtNLM"/>
    </source>
</evidence>
<proteinExistence type="predicted"/>
<dbReference type="AlphaFoldDB" id="A0ABD8AAT7"/>
<accession>A0ABD8AAT7</accession>
<dbReference type="EMBL" id="CP137641">
    <property type="protein sequence ID" value="WOX56664.1"/>
    <property type="molecule type" value="Genomic_DNA"/>
</dbReference>